<evidence type="ECO:0000256" key="1">
    <source>
        <dbReference type="ARBA" id="ARBA00010466"/>
    </source>
</evidence>
<keyword evidence="3" id="KW-0238">DNA-binding</keyword>
<evidence type="ECO:0000256" key="3">
    <source>
        <dbReference type="ARBA" id="ARBA00023125"/>
    </source>
</evidence>
<dbReference type="PANTHER" id="PTHR34294">
    <property type="entry name" value="TRANSCRIPTIONAL REGULATOR-RELATED"/>
    <property type="match status" value="1"/>
</dbReference>
<evidence type="ECO:0000313" key="7">
    <source>
        <dbReference type="Proteomes" id="UP000823611"/>
    </source>
</evidence>
<reference evidence="6" key="1">
    <citation type="submission" date="2020-10" db="EMBL/GenBank/DDBJ databases">
        <authorList>
            <person name="Gilroy R."/>
        </authorList>
    </citation>
    <scope>NUCLEOTIDE SEQUENCE</scope>
    <source>
        <strain evidence="6">F6-4510</strain>
    </source>
</reference>
<comment type="caution">
    <text evidence="6">The sequence shown here is derived from an EMBL/GenBank/DDBJ whole genome shotgun (WGS) entry which is preliminary data.</text>
</comment>
<dbReference type="InterPro" id="IPR036390">
    <property type="entry name" value="WH_DNA-bd_sf"/>
</dbReference>
<protein>
    <submittedName>
        <fullName evidence="6">Helix-turn-helix domain-containing protein</fullName>
    </submittedName>
</protein>
<dbReference type="Proteomes" id="UP000823611">
    <property type="component" value="Unassembled WGS sequence"/>
</dbReference>
<evidence type="ECO:0000259" key="5">
    <source>
        <dbReference type="Pfam" id="PF04198"/>
    </source>
</evidence>
<dbReference type="Gene3D" id="3.40.50.1360">
    <property type="match status" value="1"/>
</dbReference>
<evidence type="ECO:0000256" key="4">
    <source>
        <dbReference type="ARBA" id="ARBA00023163"/>
    </source>
</evidence>
<reference evidence="6" key="2">
    <citation type="journal article" date="2021" name="PeerJ">
        <title>Extensive microbial diversity within the chicken gut microbiome revealed by metagenomics and culture.</title>
        <authorList>
            <person name="Gilroy R."/>
            <person name="Ravi A."/>
            <person name="Getino M."/>
            <person name="Pursley I."/>
            <person name="Horton D.L."/>
            <person name="Alikhan N.F."/>
            <person name="Baker D."/>
            <person name="Gharbi K."/>
            <person name="Hall N."/>
            <person name="Watson M."/>
            <person name="Adriaenssens E.M."/>
            <person name="Foster-Nyarko E."/>
            <person name="Jarju S."/>
            <person name="Secka A."/>
            <person name="Antonio M."/>
            <person name="Oren A."/>
            <person name="Chaudhuri R.R."/>
            <person name="La Ragione R."/>
            <person name="Hildebrand F."/>
            <person name="Pallen M.J."/>
        </authorList>
    </citation>
    <scope>NUCLEOTIDE SEQUENCE</scope>
    <source>
        <strain evidence="6">F6-4510</strain>
    </source>
</reference>
<dbReference type="EMBL" id="JADIMX010000005">
    <property type="protein sequence ID" value="MBO8433723.1"/>
    <property type="molecule type" value="Genomic_DNA"/>
</dbReference>
<accession>A0A9D9DVZ5</accession>
<gene>
    <name evidence="6" type="ORF">IAC55_00190</name>
</gene>
<evidence type="ECO:0000313" key="6">
    <source>
        <dbReference type="EMBL" id="MBO8433723.1"/>
    </source>
</evidence>
<dbReference type="InterPro" id="IPR037171">
    <property type="entry name" value="NagB/RpiA_transferase-like"/>
</dbReference>
<dbReference type="Pfam" id="PF04198">
    <property type="entry name" value="Sugar-bind"/>
    <property type="match status" value="1"/>
</dbReference>
<dbReference type="AlphaFoldDB" id="A0A9D9DVZ5"/>
<dbReference type="Pfam" id="PF13384">
    <property type="entry name" value="HTH_23"/>
    <property type="match status" value="1"/>
</dbReference>
<dbReference type="PANTHER" id="PTHR34294:SF1">
    <property type="entry name" value="TRANSCRIPTIONAL REGULATOR LSRR"/>
    <property type="match status" value="1"/>
</dbReference>
<dbReference type="GO" id="GO:0030246">
    <property type="term" value="F:carbohydrate binding"/>
    <property type="evidence" value="ECO:0007669"/>
    <property type="project" value="InterPro"/>
</dbReference>
<keyword evidence="4" id="KW-0804">Transcription</keyword>
<proteinExistence type="inferred from homology"/>
<keyword evidence="2" id="KW-0805">Transcription regulation</keyword>
<dbReference type="GO" id="GO:0003677">
    <property type="term" value="F:DNA binding"/>
    <property type="evidence" value="ECO:0007669"/>
    <property type="project" value="UniProtKB-KW"/>
</dbReference>
<dbReference type="SUPFAM" id="SSF46785">
    <property type="entry name" value="Winged helix' DNA-binding domain"/>
    <property type="match status" value="1"/>
</dbReference>
<dbReference type="InterPro" id="IPR051054">
    <property type="entry name" value="SorC_transcr_regulators"/>
</dbReference>
<sequence length="322" mass="36661">MKKIVDDIRMIYKCCSLYYEDGKNQQEICDYLGISRSTVSRMLKLGYELGIVKIEVINPVKFGYGEIEKALQKKYKLKDIIVVHTNALDTKNDLIAYLNEEALTFLNNLFSNGDYIGVSMGHTLYNMTKIKKKFDDEKELTFMPLIGGISQNKINKDDIQSNNVAQRFAKIFGGKYLQFLSPAVFSSKEVLDSFLMEKSVNYIFEYYKKLNTVIMGVGIPEREKSTLISNDYVTKEYMNELIEKGVVGDVVLHFFDKDGNLELFNDFNDRVSAISMDMMKKVKNRVAIVNGEEKAEAVKAAIKGGFCNILITDVSCAEKLLE</sequence>
<comment type="similarity">
    <text evidence="1">Belongs to the SorC transcriptional regulatory family.</text>
</comment>
<dbReference type="InterPro" id="IPR007324">
    <property type="entry name" value="Sugar-bd_dom_put"/>
</dbReference>
<dbReference type="SUPFAM" id="SSF100950">
    <property type="entry name" value="NagB/RpiA/CoA transferase-like"/>
    <property type="match status" value="1"/>
</dbReference>
<evidence type="ECO:0000256" key="2">
    <source>
        <dbReference type="ARBA" id="ARBA00023015"/>
    </source>
</evidence>
<organism evidence="6 7">
    <name type="scientific">Candidatus Fimicola merdigallinarum</name>
    <dbReference type="NCBI Taxonomy" id="2840819"/>
    <lineage>
        <taxon>Bacteria</taxon>
        <taxon>Bacillati</taxon>
        <taxon>Bacillota</taxon>
        <taxon>Clostridia</taxon>
        <taxon>Lachnospirales</taxon>
        <taxon>Lachnospiraceae</taxon>
        <taxon>Lachnospiraceae incertae sedis</taxon>
        <taxon>Candidatus Fimicola</taxon>
    </lineage>
</organism>
<feature type="domain" description="Sugar-binding" evidence="5">
    <location>
        <begin position="66"/>
        <end position="322"/>
    </location>
</feature>
<dbReference type="Gene3D" id="1.10.10.60">
    <property type="entry name" value="Homeodomain-like"/>
    <property type="match status" value="1"/>
</dbReference>
<name>A0A9D9DVZ5_9FIRM</name>